<reference evidence="2" key="1">
    <citation type="journal article" date="2023" name="Front. Plant Sci.">
        <title>Chromosomal-level genome assembly of Melastoma candidum provides insights into trichome evolution.</title>
        <authorList>
            <person name="Zhong Y."/>
            <person name="Wu W."/>
            <person name="Sun C."/>
            <person name="Zou P."/>
            <person name="Liu Y."/>
            <person name="Dai S."/>
            <person name="Zhou R."/>
        </authorList>
    </citation>
    <scope>NUCLEOTIDE SEQUENCE [LARGE SCALE GENOMIC DNA]</scope>
</reference>
<evidence type="ECO:0000313" key="1">
    <source>
        <dbReference type="EMBL" id="KAI4331288.1"/>
    </source>
</evidence>
<gene>
    <name evidence="1" type="ORF">MLD38_029487</name>
</gene>
<dbReference type="EMBL" id="CM042887">
    <property type="protein sequence ID" value="KAI4331288.1"/>
    <property type="molecule type" value="Genomic_DNA"/>
</dbReference>
<comment type="caution">
    <text evidence="1">The sequence shown here is derived from an EMBL/GenBank/DDBJ whole genome shotgun (WGS) entry which is preliminary data.</text>
</comment>
<accession>A0ACB9N3W0</accession>
<dbReference type="Proteomes" id="UP001057402">
    <property type="component" value="Chromosome 8"/>
</dbReference>
<sequence length="77" mass="8624">MPSHSKGVIHDHVQSVIKANARKLADQEESKLLLLAFLIPLLGQECCRTCQAKDKDSPSMRWTCRVRSIICYVVISG</sequence>
<proteinExistence type="predicted"/>
<evidence type="ECO:0000313" key="2">
    <source>
        <dbReference type="Proteomes" id="UP001057402"/>
    </source>
</evidence>
<keyword evidence="2" id="KW-1185">Reference proteome</keyword>
<protein>
    <submittedName>
        <fullName evidence="1">Uncharacterized protein</fullName>
    </submittedName>
</protein>
<organism evidence="1 2">
    <name type="scientific">Melastoma candidum</name>
    <dbReference type="NCBI Taxonomy" id="119954"/>
    <lineage>
        <taxon>Eukaryota</taxon>
        <taxon>Viridiplantae</taxon>
        <taxon>Streptophyta</taxon>
        <taxon>Embryophyta</taxon>
        <taxon>Tracheophyta</taxon>
        <taxon>Spermatophyta</taxon>
        <taxon>Magnoliopsida</taxon>
        <taxon>eudicotyledons</taxon>
        <taxon>Gunneridae</taxon>
        <taxon>Pentapetalae</taxon>
        <taxon>rosids</taxon>
        <taxon>malvids</taxon>
        <taxon>Myrtales</taxon>
        <taxon>Melastomataceae</taxon>
        <taxon>Melastomatoideae</taxon>
        <taxon>Melastomateae</taxon>
        <taxon>Melastoma</taxon>
    </lineage>
</organism>
<name>A0ACB9N3W0_9MYRT</name>